<name>A0A5J4Z544_PORPP</name>
<organism evidence="3 4">
    <name type="scientific">Porphyridium purpureum</name>
    <name type="common">Red alga</name>
    <name type="synonym">Porphyridium cruentum</name>
    <dbReference type="NCBI Taxonomy" id="35688"/>
    <lineage>
        <taxon>Eukaryota</taxon>
        <taxon>Rhodophyta</taxon>
        <taxon>Bangiophyceae</taxon>
        <taxon>Porphyridiales</taxon>
        <taxon>Porphyridiaceae</taxon>
        <taxon>Porphyridium</taxon>
    </lineage>
</organism>
<reference evidence="4" key="1">
    <citation type="journal article" date="2019" name="Nat. Commun.">
        <title>Expansion of phycobilisome linker gene families in mesophilic red algae.</title>
        <authorList>
            <person name="Lee J."/>
            <person name="Kim D."/>
            <person name="Bhattacharya D."/>
            <person name="Yoon H.S."/>
        </authorList>
    </citation>
    <scope>NUCLEOTIDE SEQUENCE [LARGE SCALE GENOMIC DNA]</scope>
    <source>
        <strain evidence="4">CCMP 1328</strain>
    </source>
</reference>
<evidence type="ECO:0008006" key="5">
    <source>
        <dbReference type="Google" id="ProtNLM"/>
    </source>
</evidence>
<keyword evidence="2" id="KW-0472">Membrane</keyword>
<gene>
    <name evidence="3" type="ORF">FVE85_5935</name>
</gene>
<keyword evidence="4" id="KW-1185">Reference proteome</keyword>
<accession>A0A5J4Z544</accession>
<proteinExistence type="predicted"/>
<comment type="caution">
    <text evidence="3">The sequence shown here is derived from an EMBL/GenBank/DDBJ whole genome shotgun (WGS) entry which is preliminary data.</text>
</comment>
<feature type="transmembrane region" description="Helical" evidence="2">
    <location>
        <begin position="162"/>
        <end position="181"/>
    </location>
</feature>
<sequence>MGFGVGFVQLPACPGLCAGGSAGRLGQRGGDVVCAASNKKGKRARNQGGGRARRADKAEGSAEVPTRSRDTEGSAAGTVHASEDAGSDGQSTDAGRAKTKAGSSKRRELSLAEQDADLIKLMREDYATRLSEELKQPTLRSKQKKKGEYEESPSMMWVKRGAWTGIFLLVATFFITHLVVVRDWLPSS</sequence>
<feature type="region of interest" description="Disordered" evidence="1">
    <location>
        <begin position="35"/>
        <end position="109"/>
    </location>
</feature>
<feature type="compositionally biased region" description="Basic and acidic residues" evidence="1">
    <location>
        <begin position="53"/>
        <end position="72"/>
    </location>
</feature>
<dbReference type="AlphaFoldDB" id="A0A5J4Z544"/>
<dbReference type="EMBL" id="VRMN01000001">
    <property type="protein sequence ID" value="KAA8498350.1"/>
    <property type="molecule type" value="Genomic_DNA"/>
</dbReference>
<evidence type="ECO:0000256" key="1">
    <source>
        <dbReference type="SAM" id="MobiDB-lite"/>
    </source>
</evidence>
<evidence type="ECO:0000313" key="3">
    <source>
        <dbReference type="EMBL" id="KAA8498350.1"/>
    </source>
</evidence>
<feature type="region of interest" description="Disordered" evidence="1">
    <location>
        <begin position="132"/>
        <end position="151"/>
    </location>
</feature>
<evidence type="ECO:0000256" key="2">
    <source>
        <dbReference type="SAM" id="Phobius"/>
    </source>
</evidence>
<protein>
    <recommendedName>
        <fullName evidence="5">Transmembrane protein</fullName>
    </recommendedName>
</protein>
<evidence type="ECO:0000313" key="4">
    <source>
        <dbReference type="Proteomes" id="UP000324585"/>
    </source>
</evidence>
<keyword evidence="2" id="KW-1133">Transmembrane helix</keyword>
<dbReference type="Proteomes" id="UP000324585">
    <property type="component" value="Unassembled WGS sequence"/>
</dbReference>
<keyword evidence="2" id="KW-0812">Transmembrane</keyword>